<accession>A0ABW5K1I8</accession>
<dbReference type="RefSeq" id="WP_379903953.1">
    <property type="nucleotide sequence ID" value="NZ_JBHULM010000011.1"/>
</dbReference>
<reference evidence="4" key="1">
    <citation type="journal article" date="2019" name="Int. J. Syst. Evol. Microbiol.">
        <title>The Global Catalogue of Microorganisms (GCM) 10K type strain sequencing project: providing services to taxonomists for standard genome sequencing and annotation.</title>
        <authorList>
            <consortium name="The Broad Institute Genomics Platform"/>
            <consortium name="The Broad Institute Genome Sequencing Center for Infectious Disease"/>
            <person name="Wu L."/>
            <person name="Ma J."/>
        </authorList>
    </citation>
    <scope>NUCLEOTIDE SEQUENCE [LARGE SCALE GENOMIC DNA]</scope>
    <source>
        <strain evidence="4">KCTC 42808</strain>
    </source>
</reference>
<dbReference type="PANTHER" id="PTHR35869">
    <property type="entry name" value="OUTER-MEMBRANE LIPOPROTEIN CARRIER PROTEIN"/>
    <property type="match status" value="1"/>
</dbReference>
<dbReference type="Proteomes" id="UP001597467">
    <property type="component" value="Unassembled WGS sequence"/>
</dbReference>
<comment type="caution">
    <text evidence="3">The sequence shown here is derived from an EMBL/GenBank/DDBJ whole genome shotgun (WGS) entry which is preliminary data.</text>
</comment>
<dbReference type="Pfam" id="PF03548">
    <property type="entry name" value="LolA"/>
    <property type="match status" value="1"/>
</dbReference>
<dbReference type="InterPro" id="IPR029046">
    <property type="entry name" value="LolA/LolB/LppX"/>
</dbReference>
<feature type="chain" id="PRO_5046519532" evidence="2">
    <location>
        <begin position="20"/>
        <end position="205"/>
    </location>
</feature>
<evidence type="ECO:0000313" key="3">
    <source>
        <dbReference type="EMBL" id="MFD2542753.1"/>
    </source>
</evidence>
<proteinExistence type="predicted"/>
<gene>
    <name evidence="3" type="ORF">ACFSSB_10530</name>
</gene>
<dbReference type="EMBL" id="JBHULM010000011">
    <property type="protein sequence ID" value="MFD2542753.1"/>
    <property type="molecule type" value="Genomic_DNA"/>
</dbReference>
<dbReference type="CDD" id="cd16325">
    <property type="entry name" value="LolA"/>
    <property type="match status" value="1"/>
</dbReference>
<feature type="signal peptide" evidence="2">
    <location>
        <begin position="1"/>
        <end position="19"/>
    </location>
</feature>
<keyword evidence="1 2" id="KW-0732">Signal</keyword>
<evidence type="ECO:0000313" key="4">
    <source>
        <dbReference type="Proteomes" id="UP001597467"/>
    </source>
</evidence>
<dbReference type="Gene3D" id="2.50.20.10">
    <property type="entry name" value="Lipoprotein localisation LolA/LolB/LppX"/>
    <property type="match status" value="1"/>
</dbReference>
<keyword evidence="4" id="KW-1185">Reference proteome</keyword>
<dbReference type="InterPro" id="IPR004564">
    <property type="entry name" value="OM_lipoprot_carrier_LolA-like"/>
</dbReference>
<dbReference type="SUPFAM" id="SSF89392">
    <property type="entry name" value="Prokaryotic lipoproteins and lipoprotein localization factors"/>
    <property type="match status" value="1"/>
</dbReference>
<evidence type="ECO:0000256" key="2">
    <source>
        <dbReference type="SAM" id="SignalP"/>
    </source>
</evidence>
<evidence type="ECO:0000256" key="1">
    <source>
        <dbReference type="ARBA" id="ARBA00022729"/>
    </source>
</evidence>
<keyword evidence="3" id="KW-0449">Lipoprotein</keyword>
<protein>
    <submittedName>
        <fullName evidence="3">Outer membrane lipoprotein carrier protein LolA</fullName>
    </submittedName>
</protein>
<organism evidence="3 4">
    <name type="scientific">Lacinutrix gracilariae</name>
    <dbReference type="NCBI Taxonomy" id="1747198"/>
    <lineage>
        <taxon>Bacteria</taxon>
        <taxon>Pseudomonadati</taxon>
        <taxon>Bacteroidota</taxon>
        <taxon>Flavobacteriia</taxon>
        <taxon>Flavobacteriales</taxon>
        <taxon>Flavobacteriaceae</taxon>
        <taxon>Lacinutrix</taxon>
    </lineage>
</organism>
<name>A0ABW5K1I8_9FLAO</name>
<dbReference type="PANTHER" id="PTHR35869:SF1">
    <property type="entry name" value="OUTER-MEMBRANE LIPOPROTEIN CARRIER PROTEIN"/>
    <property type="match status" value="1"/>
</dbReference>
<sequence length="205" mass="23789">MHKLVYILFFIVFATQAQTKMNNIEATALKTKVKALANTTQTISSDFVQYKHLDFLDNDIKTSGKLAFKAPDIVKWEYINPFKYSILFKDETLFINDEGNKSNVDIGSNKMFKKLNKLIISSVKGDMFDTTEFAIEYFKKDNNSLVYFSPKNEKFSKYIQTFQITFNEKGDVIEIKMIEPSQDYTKIVFTNKKLNTTLDNAIFTH</sequence>